<dbReference type="EMBL" id="JAZHXJ010002058">
    <property type="protein sequence ID" value="KAL1841571.1"/>
    <property type="molecule type" value="Genomic_DNA"/>
</dbReference>
<proteinExistence type="predicted"/>
<sequence>MYLNHISQQAQQQQQQQHQVLAAQQAALFGTAASSPNELSLEVPQGPSISGHQQSASISNGYVTSASSGATTIGGLLAPGNPRGQHNRAVSLPVLAPGFENDGTGPGSLQGSTGGGDGERRGHQYQASFGGMGAGFGLAIQGGLNGWVEEEVAN</sequence>
<keyword evidence="3" id="KW-1185">Reference proteome</keyword>
<evidence type="ECO:0000256" key="1">
    <source>
        <dbReference type="SAM" id="MobiDB-lite"/>
    </source>
</evidence>
<feature type="compositionally biased region" description="Gly residues" evidence="1">
    <location>
        <begin position="104"/>
        <end position="116"/>
    </location>
</feature>
<organism evidence="2 3">
    <name type="scientific">Phialemonium thermophilum</name>
    <dbReference type="NCBI Taxonomy" id="223376"/>
    <lineage>
        <taxon>Eukaryota</taxon>
        <taxon>Fungi</taxon>
        <taxon>Dikarya</taxon>
        <taxon>Ascomycota</taxon>
        <taxon>Pezizomycotina</taxon>
        <taxon>Sordariomycetes</taxon>
        <taxon>Sordariomycetidae</taxon>
        <taxon>Cephalothecales</taxon>
        <taxon>Cephalothecaceae</taxon>
        <taxon>Phialemonium</taxon>
    </lineage>
</organism>
<gene>
    <name evidence="2" type="ORF">VTK73DRAFT_3442</name>
</gene>
<feature type="region of interest" description="Disordered" evidence="1">
    <location>
        <begin position="71"/>
        <end position="125"/>
    </location>
</feature>
<dbReference type="Proteomes" id="UP001586593">
    <property type="component" value="Unassembled WGS sequence"/>
</dbReference>
<comment type="caution">
    <text evidence="2">The sequence shown here is derived from an EMBL/GenBank/DDBJ whole genome shotgun (WGS) entry which is preliminary data.</text>
</comment>
<protein>
    <submittedName>
        <fullName evidence="2">Uncharacterized protein</fullName>
    </submittedName>
</protein>
<name>A0ABR3VJ91_9PEZI</name>
<evidence type="ECO:0000313" key="3">
    <source>
        <dbReference type="Proteomes" id="UP001586593"/>
    </source>
</evidence>
<reference evidence="2 3" key="1">
    <citation type="journal article" date="2024" name="Commun. Biol.">
        <title>Comparative genomic analysis of thermophilic fungi reveals convergent evolutionary adaptations and gene losses.</title>
        <authorList>
            <person name="Steindorff A.S."/>
            <person name="Aguilar-Pontes M.V."/>
            <person name="Robinson A.J."/>
            <person name="Andreopoulos B."/>
            <person name="LaButti K."/>
            <person name="Kuo A."/>
            <person name="Mondo S."/>
            <person name="Riley R."/>
            <person name="Otillar R."/>
            <person name="Haridas S."/>
            <person name="Lipzen A."/>
            <person name="Grimwood J."/>
            <person name="Schmutz J."/>
            <person name="Clum A."/>
            <person name="Reid I.D."/>
            <person name="Moisan M.C."/>
            <person name="Butler G."/>
            <person name="Nguyen T.T.M."/>
            <person name="Dewar K."/>
            <person name="Conant G."/>
            <person name="Drula E."/>
            <person name="Henrissat B."/>
            <person name="Hansel C."/>
            <person name="Singer S."/>
            <person name="Hutchinson M.I."/>
            <person name="de Vries R.P."/>
            <person name="Natvig D.O."/>
            <person name="Powell A.J."/>
            <person name="Tsang A."/>
            <person name="Grigoriev I.V."/>
        </authorList>
    </citation>
    <scope>NUCLEOTIDE SEQUENCE [LARGE SCALE GENOMIC DNA]</scope>
    <source>
        <strain evidence="2 3">ATCC 24622</strain>
    </source>
</reference>
<evidence type="ECO:0000313" key="2">
    <source>
        <dbReference type="EMBL" id="KAL1841571.1"/>
    </source>
</evidence>
<accession>A0ABR3VJ91</accession>